<dbReference type="EMBL" id="GL433845">
    <property type="protein sequence ID" value="EFN55209.1"/>
    <property type="molecule type" value="Genomic_DNA"/>
</dbReference>
<dbReference type="PANTHER" id="PTHR43452:SF1">
    <property type="entry name" value="PYRUVATE DECARBOXYLASE C186.09-RELATED"/>
    <property type="match status" value="1"/>
</dbReference>
<keyword evidence="9 12" id="KW-0460">Magnesium</keyword>
<keyword evidence="8" id="KW-0210">Decarboxylase</keyword>
<dbReference type="InterPro" id="IPR029035">
    <property type="entry name" value="DHS-like_NAD/FAD-binding_dom"/>
</dbReference>
<dbReference type="Pfam" id="PF00205">
    <property type="entry name" value="TPP_enzyme_M"/>
    <property type="match status" value="1"/>
</dbReference>
<dbReference type="eggNOG" id="KOG1184">
    <property type="taxonomic scope" value="Eukaryota"/>
</dbReference>
<evidence type="ECO:0000256" key="13">
    <source>
        <dbReference type="SAM" id="MobiDB-lite"/>
    </source>
</evidence>
<comment type="similarity">
    <text evidence="4">Belongs to the TPP enzyme family.</text>
</comment>
<keyword evidence="7 12" id="KW-0479">Metal-binding</keyword>
<dbReference type="Pfam" id="PF02776">
    <property type="entry name" value="TPP_enzyme_N"/>
    <property type="match status" value="2"/>
</dbReference>
<dbReference type="GO" id="GO:0000949">
    <property type="term" value="P:aromatic amino acid family catabolic process to alcohol via Ehrlich pathway"/>
    <property type="evidence" value="ECO:0007669"/>
    <property type="project" value="TreeGrafter"/>
</dbReference>
<dbReference type="InterPro" id="IPR029061">
    <property type="entry name" value="THDP-binding"/>
</dbReference>
<dbReference type="OrthoDB" id="3970464at2759"/>
<evidence type="ECO:0000256" key="7">
    <source>
        <dbReference type="ARBA" id="ARBA00022723"/>
    </source>
</evidence>
<evidence type="ECO:0000256" key="8">
    <source>
        <dbReference type="ARBA" id="ARBA00022793"/>
    </source>
</evidence>
<reference evidence="16 17" key="1">
    <citation type="journal article" date="2010" name="Plant Cell">
        <title>The Chlorella variabilis NC64A genome reveals adaptation to photosymbiosis, coevolution with viruses, and cryptic sex.</title>
        <authorList>
            <person name="Blanc G."/>
            <person name="Duncan G."/>
            <person name="Agarkova I."/>
            <person name="Borodovsky M."/>
            <person name="Gurnon J."/>
            <person name="Kuo A."/>
            <person name="Lindquist E."/>
            <person name="Lucas S."/>
            <person name="Pangilinan J."/>
            <person name="Polle J."/>
            <person name="Salamov A."/>
            <person name="Terry A."/>
            <person name="Yamada T."/>
            <person name="Dunigan D.D."/>
            <person name="Grigoriev I.V."/>
            <person name="Claverie J.M."/>
            <person name="Van Etten J.L."/>
        </authorList>
    </citation>
    <scope>NUCLEOTIDE SEQUENCE [LARGE SCALE GENOMIC DNA]</scope>
    <source>
        <strain evidence="16 17">NC64A</strain>
    </source>
</reference>
<evidence type="ECO:0000313" key="16">
    <source>
        <dbReference type="EMBL" id="EFN55209.1"/>
    </source>
</evidence>
<dbReference type="Proteomes" id="UP000008141">
    <property type="component" value="Unassembled WGS sequence"/>
</dbReference>
<protein>
    <recommendedName>
        <fullName evidence="6">pyruvate decarboxylase</fullName>
        <ecNumber evidence="6">4.1.1.1</ecNumber>
    </recommendedName>
</protein>
<feature type="binding site" evidence="12">
    <location>
        <position position="504"/>
    </location>
    <ligand>
        <name>Mg(2+)</name>
        <dbReference type="ChEBI" id="CHEBI:18420"/>
    </ligand>
</feature>
<feature type="domain" description="Thiamine pyrophosphate enzyme N-terminal TPP-binding" evidence="15">
    <location>
        <begin position="16"/>
        <end position="66"/>
    </location>
</feature>
<evidence type="ECO:0000256" key="4">
    <source>
        <dbReference type="ARBA" id="ARBA00007812"/>
    </source>
</evidence>
<dbReference type="KEGG" id="cvr:CHLNCDRAFT_52583"/>
<dbReference type="AlphaFoldDB" id="E1ZFZ7"/>
<feature type="domain" description="Thiamine pyrophosphate enzyme N-terminal TPP-binding" evidence="15">
    <location>
        <begin position="82"/>
        <end position="147"/>
    </location>
</feature>
<accession>E1ZFZ7</accession>
<evidence type="ECO:0000259" key="14">
    <source>
        <dbReference type="Pfam" id="PF00205"/>
    </source>
</evidence>
<evidence type="ECO:0000256" key="1">
    <source>
        <dbReference type="ARBA" id="ARBA00001041"/>
    </source>
</evidence>
<comment type="cofactor">
    <cofactor evidence="2">
        <name>a metal cation</name>
        <dbReference type="ChEBI" id="CHEBI:25213"/>
    </cofactor>
</comment>
<feature type="region of interest" description="Disordered" evidence="13">
    <location>
        <begin position="205"/>
        <end position="227"/>
    </location>
</feature>
<dbReference type="GO" id="GO:0030976">
    <property type="term" value="F:thiamine pyrophosphate binding"/>
    <property type="evidence" value="ECO:0007669"/>
    <property type="project" value="InterPro"/>
</dbReference>
<evidence type="ECO:0000256" key="10">
    <source>
        <dbReference type="ARBA" id="ARBA00023052"/>
    </source>
</evidence>
<comment type="cofactor">
    <cofactor evidence="12">
        <name>Mg(2+)</name>
        <dbReference type="ChEBI" id="CHEBI:18420"/>
    </cofactor>
    <text evidence="12">Binds 1 Mg(2+) per subunit.</text>
</comment>
<dbReference type="PIRSF" id="PIRSF036565">
    <property type="entry name" value="Pyruvt_ip_decrb"/>
    <property type="match status" value="1"/>
</dbReference>
<dbReference type="GO" id="GO:0000287">
    <property type="term" value="F:magnesium ion binding"/>
    <property type="evidence" value="ECO:0007669"/>
    <property type="project" value="InterPro"/>
</dbReference>
<evidence type="ECO:0000256" key="2">
    <source>
        <dbReference type="ARBA" id="ARBA00001920"/>
    </source>
</evidence>
<dbReference type="InParanoid" id="E1ZFZ7"/>
<dbReference type="GO" id="GO:0004737">
    <property type="term" value="F:pyruvate decarboxylase activity"/>
    <property type="evidence" value="ECO:0007669"/>
    <property type="project" value="UniProtKB-EC"/>
</dbReference>
<dbReference type="STRING" id="554065.E1ZFZ7"/>
<keyword evidence="11" id="KW-0456">Lyase</keyword>
<evidence type="ECO:0000256" key="6">
    <source>
        <dbReference type="ARBA" id="ARBA00013202"/>
    </source>
</evidence>
<dbReference type="EC" id="4.1.1.1" evidence="6"/>
<dbReference type="Gene3D" id="3.40.50.970">
    <property type="match status" value="2"/>
</dbReference>
<gene>
    <name evidence="16" type="primary">PDC2</name>
    <name evidence="16" type="ORF">CHLNCDRAFT_52583</name>
</gene>
<dbReference type="FunCoup" id="E1ZFZ7">
    <property type="interactions" value="291"/>
</dbReference>
<organism evidence="17">
    <name type="scientific">Chlorella variabilis</name>
    <name type="common">Green alga</name>
    <dbReference type="NCBI Taxonomy" id="554065"/>
    <lineage>
        <taxon>Eukaryota</taxon>
        <taxon>Viridiplantae</taxon>
        <taxon>Chlorophyta</taxon>
        <taxon>core chlorophytes</taxon>
        <taxon>Trebouxiophyceae</taxon>
        <taxon>Chlorellales</taxon>
        <taxon>Chlorellaceae</taxon>
        <taxon>Chlorella clade</taxon>
        <taxon>Chlorella</taxon>
    </lineage>
</organism>
<dbReference type="InterPro" id="IPR047213">
    <property type="entry name" value="TPP_PYR_PDC_IPDC-like"/>
</dbReference>
<dbReference type="InterPro" id="IPR012001">
    <property type="entry name" value="Thiamin_PyroP_enz_TPP-bd_dom"/>
</dbReference>
<dbReference type="Gene3D" id="3.40.50.1220">
    <property type="entry name" value="TPP-binding domain"/>
    <property type="match status" value="1"/>
</dbReference>
<dbReference type="InterPro" id="IPR047214">
    <property type="entry name" value="TPP_PDC_IPDC"/>
</dbReference>
<comment type="subunit">
    <text evidence="5">Homotetramer.</text>
</comment>
<feature type="domain" description="Thiamine pyrophosphate enzyme central" evidence="14">
    <location>
        <begin position="243"/>
        <end position="379"/>
    </location>
</feature>
<dbReference type="RefSeq" id="XP_005847311.1">
    <property type="nucleotide sequence ID" value="XM_005847249.1"/>
</dbReference>
<dbReference type="GO" id="GO:0005829">
    <property type="term" value="C:cytosol"/>
    <property type="evidence" value="ECO:0007669"/>
    <property type="project" value="TreeGrafter"/>
</dbReference>
<feature type="binding site" evidence="12">
    <location>
        <position position="502"/>
    </location>
    <ligand>
        <name>Mg(2+)</name>
        <dbReference type="ChEBI" id="CHEBI:18420"/>
    </ligand>
</feature>
<evidence type="ECO:0000256" key="9">
    <source>
        <dbReference type="ARBA" id="ARBA00022842"/>
    </source>
</evidence>
<evidence type="ECO:0000256" key="5">
    <source>
        <dbReference type="ARBA" id="ARBA00011881"/>
    </source>
</evidence>
<feature type="compositionally biased region" description="Basic residues" evidence="13">
    <location>
        <begin position="205"/>
        <end position="217"/>
    </location>
</feature>
<evidence type="ECO:0000256" key="3">
    <source>
        <dbReference type="ARBA" id="ARBA00001964"/>
    </source>
</evidence>
<comment type="catalytic activity">
    <reaction evidence="1">
        <text>a 2-oxocarboxylate + H(+) = an aldehyde + CO2</text>
        <dbReference type="Rhea" id="RHEA:11628"/>
        <dbReference type="ChEBI" id="CHEBI:15378"/>
        <dbReference type="ChEBI" id="CHEBI:16526"/>
        <dbReference type="ChEBI" id="CHEBI:17478"/>
        <dbReference type="ChEBI" id="CHEBI:35179"/>
        <dbReference type="EC" id="4.1.1.1"/>
    </reaction>
</comment>
<keyword evidence="17" id="KW-1185">Reference proteome</keyword>
<dbReference type="FunFam" id="3.40.50.1220:FF:000009">
    <property type="entry name" value="Pyruvate decarboxylase 1"/>
    <property type="match status" value="1"/>
</dbReference>
<evidence type="ECO:0000259" key="15">
    <source>
        <dbReference type="Pfam" id="PF02776"/>
    </source>
</evidence>
<evidence type="ECO:0000256" key="12">
    <source>
        <dbReference type="PIRSR" id="PIRSR036565-2"/>
    </source>
</evidence>
<dbReference type="SUPFAM" id="SSF52467">
    <property type="entry name" value="DHS-like NAD/FAD-binding domain"/>
    <property type="match status" value="1"/>
</dbReference>
<dbReference type="InterPro" id="IPR012000">
    <property type="entry name" value="Thiamin_PyroP_enz_cen_dom"/>
</dbReference>
<evidence type="ECO:0000256" key="11">
    <source>
        <dbReference type="ARBA" id="ARBA00023239"/>
    </source>
</evidence>
<proteinExistence type="inferred from homology"/>
<dbReference type="CDD" id="cd07038">
    <property type="entry name" value="TPP_PYR_PDC_IPDC_like"/>
    <property type="match status" value="1"/>
</dbReference>
<dbReference type="PANTHER" id="PTHR43452">
    <property type="entry name" value="PYRUVATE DECARBOXYLASE"/>
    <property type="match status" value="1"/>
</dbReference>
<comment type="cofactor">
    <cofactor evidence="3">
        <name>thiamine diphosphate</name>
        <dbReference type="ChEBI" id="CHEBI:58937"/>
    </cofactor>
</comment>
<name>E1ZFZ7_CHLVA</name>
<evidence type="ECO:0000313" key="17">
    <source>
        <dbReference type="Proteomes" id="UP000008141"/>
    </source>
</evidence>
<dbReference type="SUPFAM" id="SSF52518">
    <property type="entry name" value="Thiamin diphosphate-binding fold (THDP-binding)"/>
    <property type="match status" value="2"/>
</dbReference>
<dbReference type="InterPro" id="IPR012110">
    <property type="entry name" value="PDC/IPDC-like"/>
</dbReference>
<keyword evidence="10" id="KW-0786">Thiamine pyrophosphate</keyword>
<sequence>MASTAGPAAAAVEPRSLGQHLASRLVQIGCSRFFGVPGDYNLTLLDELEKEPGLKGAWCCNELNAGKQLWCVTGRHRISPNSYAADGYGRLKGVGCAVVTFTVGGLSIINAIAGAFAESLPVICITGGPNTNDFASNRLIHHTLGRKFDFMQELEAFKQVTCEQVVIHSLDDAHEEIDKAISAALLHSKPAYICVCCNLAGKRQRRRRRRQQRRMHHPSFDTSPIPYSLSTKQSNKRSLEAAVEAAAAFLESKQKPVALAGPQLRIGGASQQFMKCVEASGYPYANMAAAKSLVPESHRQYMGTYWGQISAPCVSEVVESADAYLVAGPVFSDYASVGYTLGLSESKMVRVDPYRVTIAGGKGGQVFGCVNMRDFLAALAARRLKPNATSMDIYRRLYAPPPEVAPSPAGSPLQTKVLFKHIQGLLQPSTMLLGETGDAIFNCQKLALPDGCRYDWSQQYGSIGWSVGATLGLAMAGRDAGRREVSTMLRYNLNPIIFLINNGGYTIEVEIHDGPYNVIKNWDYVGLVQAMQNGQGQLFATRVRTEAELADAVKVVRREAKDRLCFIECIIHRRATDDCSKELLEWGARVAAANSRPPKPS</sequence>
<dbReference type="GeneID" id="17354666"/>
<dbReference type="CDD" id="cd02005">
    <property type="entry name" value="TPP_PDC_IPDC"/>
    <property type="match status" value="1"/>
</dbReference>
<dbReference type="OMA" id="HGRKQGY"/>